<keyword evidence="4" id="KW-1185">Reference proteome</keyword>
<dbReference type="Gene3D" id="3.40.50.410">
    <property type="entry name" value="von Willebrand factor, type A domain"/>
    <property type="match status" value="2"/>
</dbReference>
<dbReference type="RefSeq" id="WP_309636462.1">
    <property type="nucleotide sequence ID" value="NZ_JARWAL010000006.1"/>
</dbReference>
<dbReference type="Proteomes" id="UP001252270">
    <property type="component" value="Unassembled WGS sequence"/>
</dbReference>
<gene>
    <name evidence="3" type="ORF">QC820_07905</name>
</gene>
<name>A0ABU1GL41_9GAMM</name>
<evidence type="ECO:0000313" key="3">
    <source>
        <dbReference type="EMBL" id="MDR5892740.1"/>
    </source>
</evidence>
<evidence type="ECO:0000313" key="4">
    <source>
        <dbReference type="Proteomes" id="UP001252270"/>
    </source>
</evidence>
<reference evidence="3 4" key="1">
    <citation type="submission" date="2023-04" db="EMBL/GenBank/DDBJ databases">
        <title>A long-awaited taxogenomic arrangement of the family Halomonadaceae.</title>
        <authorList>
            <person name="De La Haba R."/>
            <person name="Chuvochina M."/>
            <person name="Wittouck S."/>
            <person name="Arahal D.R."/>
            <person name="Sanchez-Porro C."/>
            <person name="Hugenholtz P."/>
            <person name="Ventosa A."/>
        </authorList>
    </citation>
    <scope>NUCLEOTIDE SEQUENCE [LARGE SCALE GENOMIC DNA]</scope>
    <source>
        <strain evidence="3 4">DSM 17332</strain>
    </source>
</reference>
<evidence type="ECO:0000256" key="1">
    <source>
        <dbReference type="SAM" id="SignalP"/>
    </source>
</evidence>
<feature type="domain" description="VWFA" evidence="2">
    <location>
        <begin position="1566"/>
        <end position="1749"/>
    </location>
</feature>
<accession>A0ABU1GL41</accession>
<dbReference type="InterPro" id="IPR002035">
    <property type="entry name" value="VWF_A"/>
</dbReference>
<keyword evidence="1" id="KW-0732">Signal</keyword>
<feature type="chain" id="PRO_5046864582" evidence="1">
    <location>
        <begin position="26"/>
        <end position="1811"/>
    </location>
</feature>
<evidence type="ECO:0000259" key="2">
    <source>
        <dbReference type="PROSITE" id="PS50234"/>
    </source>
</evidence>
<protein>
    <submittedName>
        <fullName evidence="3">VWA domain-containing protein</fullName>
    </submittedName>
</protein>
<dbReference type="EMBL" id="JARWAL010000006">
    <property type="protein sequence ID" value="MDR5892740.1"/>
    <property type="molecule type" value="Genomic_DNA"/>
</dbReference>
<dbReference type="SMART" id="SM00327">
    <property type="entry name" value="VWA"/>
    <property type="match status" value="1"/>
</dbReference>
<dbReference type="SUPFAM" id="SSF89260">
    <property type="entry name" value="Collagen-binding domain"/>
    <property type="match status" value="1"/>
</dbReference>
<organism evidence="3 4">
    <name type="scientific">Halomonas mongoliensis</name>
    <dbReference type="NCBI Taxonomy" id="321265"/>
    <lineage>
        <taxon>Bacteria</taxon>
        <taxon>Pseudomonadati</taxon>
        <taxon>Pseudomonadota</taxon>
        <taxon>Gammaproteobacteria</taxon>
        <taxon>Oceanospirillales</taxon>
        <taxon>Halomonadaceae</taxon>
        <taxon>Halomonas</taxon>
    </lineage>
</organism>
<comment type="caution">
    <text evidence="3">The sequence shown here is derived from an EMBL/GenBank/DDBJ whole genome shotgun (WGS) entry which is preliminary data.</text>
</comment>
<dbReference type="SUPFAM" id="SSF53300">
    <property type="entry name" value="vWA-like"/>
    <property type="match status" value="2"/>
</dbReference>
<sequence>MTRANGWRAGLLAALMLGFVQPAAAYPQMIFEREPNDTLDTAQRFRGAARLVGEVAEGDVDKYLWAVDDAEADRLWRLELQMQGEAPLTATFALPPAVADDEPAAGVAAFGEAQERAPEEEATAAPQALFALESPPQRPVQRRKPLLVSHGDYLITLSGLSGEYQLTLEPVGEVALHGRADADTAPDELMVAPGRDWAFQLDTDRWSLPLELEEAGEWLWRLAAWGELDTELTIRLVDAEGAPLAEEASGLALAQRWDAQALPEGSQVEIRHPEGQAIGRVMLRLEQAGPVPDPEPEMVAGSLAEAHPLVPDESFEAELLPGERMYFRIPLPAERLIDQAWSIQAEGLGGETLEACLGDLITEQEACRQGEGEVRFARLQPPPGDYYLAVSLADRRPDPDTLRVSLASDAPPADGEVVEPVDHRDWAMPLGDGMPLTGSMLGERRAYFRLHVADSSDTWRIQAVGEGIDEVLVYRASESGRHYLAGGVTAGLGELEGVGVDNLQLAAGQYIVYIEGGDTDYRLVAETHDPDRQGWEREPNHETGLANELQAGEPLRGNLHHPSRVDWYRFYLPGENGVRIEVTPPDEGSIRPTLYWGDDQIARGGTLDRDDEALVLTGRLPAGEYYLAMNHRSPAGTYAVSYDLASPWGEASGHAMSVAQARAAPFPSDGKLSLAHSELGQEYQWFRLPEGEEPRSITVTRLGPNRLARAPFEIVDENGDALEREALEGERRRSEVERVEVPAGGPWYLRTTSGRRGDIELEVADPLLAERHAREQAWQADIEGRLEVAGMMLAAWHGRPQSIDSVLRVENTGEQTHEIPLAAHASHAGWRVEGLEKSLTLAPGEQRDLTLTWTLPAGLADDQPVALFVRVGAEVAEARLSPEETSGGGTAVDDAARQALLGRVDLAWAGLGARFVDPDSGEPLEQEYQRLVDGLGYLIDGLSSAGSYLRFQGEPGEALPPLRLAGEGGEIHALVINQRSGHAPVERWREVEISVGDSPDALEPLTVLPLEATDGEQIFPLETPVEARYVSVRPLRFWGQLSRRADSGIGQLRVLGEPSAALAEAHPDLLAGSRGGHWIYSDPAHGELHEFTLAARSRFHPSERRMRRGVRHDGEPASLVFGFHQQRAARLERLAWRDDDEWNGLLVENVRVYTATESPVGPWERQAAWRLERDDDLRAELTFDEPVWARYLRLEILEPDAEDVRSPRWRRPVELAAFEAPPLGSGESILGYWGQDAQTGPFERSLAEPALPAEVEDATSSPDAPWALEARISARVHEPGDTRSYRLSVDDGENTLAVRLREGLHGRLESRLEGPDGEALVLDWTRQAGGWREGVAIDIAPGDYRLDVTEPRRAIAFLWDASGSLSHHQPSILRAVSRFADGLDPEQEVANLMPLGGPLLMRGWAEDPVKLRRTLAGYEGGFRSSDSEPALQLASRALERLDVEPIIVLITDAELQSREMSVWRDLARVQPRILALEISHNRERSSDETRWYQNLMKSWANVGGGRYAYATDRDDLIRAFETGMRELRQGTTFFIEAESRYQAPPEPGSLQVVSADPEQPAVAGGVVHLIFDASGSMLRRMEGGRRIEVARRIVQQTLDERIPEEVPVALRAYGHTEPHSCETELLVPPRAGNHDEVREVVAGIQAINLARTPLAASIEAVRDDLTGFEDQPRLVVMLTDGEETCDGDVAAAVDELIEEGLDVRLNIVGFHIDEIGLQAEFERFAARGGGEYFDSQDGDELIEGLAQALAATWRVRDGEGAVIARGRVGDAPVELEVGDYELVVETQAGERRRAFTIGANQSKTLEVGRDD</sequence>
<dbReference type="PROSITE" id="PS50234">
    <property type="entry name" value="VWFA"/>
    <property type="match status" value="1"/>
</dbReference>
<feature type="signal peptide" evidence="1">
    <location>
        <begin position="1"/>
        <end position="25"/>
    </location>
</feature>
<dbReference type="InterPro" id="IPR036465">
    <property type="entry name" value="vWFA_dom_sf"/>
</dbReference>
<proteinExistence type="predicted"/>
<dbReference type="Gene3D" id="2.60.120.380">
    <property type="match status" value="1"/>
</dbReference>